<keyword evidence="4" id="KW-1185">Reference proteome</keyword>
<evidence type="ECO:0000259" key="2">
    <source>
        <dbReference type="Pfam" id="PF13511"/>
    </source>
</evidence>
<proteinExistence type="predicted"/>
<gene>
    <name evidence="3" type="ORF">CWS31_011970</name>
</gene>
<comment type="caution">
    <text evidence="3">The sequence shown here is derived from an EMBL/GenBank/DDBJ whole genome shotgun (WGS) entry which is preliminary data.</text>
</comment>
<accession>A0ABY3MVF9</accession>
<evidence type="ECO:0000313" key="4">
    <source>
        <dbReference type="Proteomes" id="UP000815846"/>
    </source>
</evidence>
<evidence type="ECO:0000256" key="1">
    <source>
        <dbReference type="SAM" id="SignalP"/>
    </source>
</evidence>
<keyword evidence="1" id="KW-0732">Signal</keyword>
<protein>
    <submittedName>
        <fullName evidence="3">DUF4124 domain-containing protein</fullName>
    </submittedName>
</protein>
<dbReference type="EMBL" id="PJAI02000013">
    <property type="protein sequence ID" value="TYK65179.1"/>
    <property type="molecule type" value="Genomic_DNA"/>
</dbReference>
<dbReference type="Pfam" id="PF13511">
    <property type="entry name" value="DUF4124"/>
    <property type="match status" value="1"/>
</dbReference>
<feature type="domain" description="DUF4124" evidence="2">
    <location>
        <begin position="26"/>
        <end position="63"/>
    </location>
</feature>
<dbReference type="Proteomes" id="UP000815846">
    <property type="component" value="Unassembled WGS sequence"/>
</dbReference>
<dbReference type="InterPro" id="IPR025392">
    <property type="entry name" value="DUF4124"/>
</dbReference>
<evidence type="ECO:0000313" key="3">
    <source>
        <dbReference type="EMBL" id="TYK65179.1"/>
    </source>
</evidence>
<reference evidence="3 4" key="1">
    <citation type="submission" date="2019-08" db="EMBL/GenBank/DDBJ databases">
        <title>Microbe sample from Colwellia echini.</title>
        <authorList>
            <person name="Christiansen L."/>
            <person name="Pathiraja D."/>
            <person name="Schultz-Johansen M."/>
            <person name="Choi I.-G."/>
            <person name="Stougaard P."/>
        </authorList>
    </citation>
    <scope>NUCLEOTIDE SEQUENCE [LARGE SCALE GENOMIC DNA]</scope>
    <source>
        <strain evidence="3 4">A3</strain>
    </source>
</reference>
<feature type="chain" id="PRO_5045817651" evidence="1">
    <location>
        <begin position="28"/>
        <end position="150"/>
    </location>
</feature>
<organism evidence="3 4">
    <name type="scientific">Colwellia echini</name>
    <dbReference type="NCBI Taxonomy" id="1982103"/>
    <lineage>
        <taxon>Bacteria</taxon>
        <taxon>Pseudomonadati</taxon>
        <taxon>Pseudomonadota</taxon>
        <taxon>Gammaproteobacteria</taxon>
        <taxon>Alteromonadales</taxon>
        <taxon>Colwelliaceae</taxon>
        <taxon>Colwellia</taxon>
    </lineage>
</organism>
<dbReference type="RefSeq" id="WP_101342571.1">
    <property type="nucleotide sequence ID" value="NZ_PJAI02000013.1"/>
</dbReference>
<feature type="signal peptide" evidence="1">
    <location>
        <begin position="1"/>
        <end position="27"/>
    </location>
</feature>
<name>A0ABY3MVF9_9GAMM</name>
<sequence>MICSKNVKLLSCVLLFTTSILSFNLQAEIYTWIDKDGTVNYSDKPISEENVVELQPIETPNLSDAVDPNSEWEQEFQKEQQAKKEQAINKAQSAQEKETYCNNLKSDLAIYQQGGRIYTMQPDGTRVYQDQSEMNAKTKELTKLLKQKCS</sequence>